<evidence type="ECO:0000259" key="9">
    <source>
        <dbReference type="Pfam" id="PF05140"/>
    </source>
</evidence>
<evidence type="ECO:0000256" key="6">
    <source>
        <dbReference type="SAM" id="MobiDB-lite"/>
    </source>
</evidence>
<keyword evidence="4 7" id="KW-1133">Transmembrane helix</keyword>
<dbReference type="PANTHER" id="PTHR30071:SF1">
    <property type="entry name" value="CYTOCHROME B_B6 PROTEIN-RELATED"/>
    <property type="match status" value="1"/>
</dbReference>
<feature type="transmembrane region" description="Helical" evidence="7">
    <location>
        <begin position="70"/>
        <end position="88"/>
    </location>
</feature>
<dbReference type="Proteomes" id="UP000464178">
    <property type="component" value="Chromosome"/>
</dbReference>
<dbReference type="PANTHER" id="PTHR30071">
    <property type="entry name" value="HEME EXPORTER PROTEIN C"/>
    <property type="match status" value="1"/>
</dbReference>
<keyword evidence="3" id="KW-0201">Cytochrome c-type biogenesis</keyword>
<dbReference type="GO" id="GO:0005886">
    <property type="term" value="C:plasma membrane"/>
    <property type="evidence" value="ECO:0007669"/>
    <property type="project" value="TreeGrafter"/>
</dbReference>
<comment type="subcellular location">
    <subcellularLocation>
        <location evidence="1">Membrane</location>
        <topology evidence="1">Multi-pass membrane protein</topology>
    </subcellularLocation>
</comment>
<feature type="transmembrane region" description="Helical" evidence="7">
    <location>
        <begin position="1059"/>
        <end position="1081"/>
    </location>
</feature>
<dbReference type="InterPro" id="IPR045062">
    <property type="entry name" value="Cyt_c_biogenesis_CcsA/CcmC"/>
</dbReference>
<feature type="transmembrane region" description="Helical" evidence="7">
    <location>
        <begin position="1096"/>
        <end position="1114"/>
    </location>
</feature>
<evidence type="ECO:0000313" key="11">
    <source>
        <dbReference type="Proteomes" id="UP000464178"/>
    </source>
</evidence>
<feature type="transmembrane region" description="Helical" evidence="7">
    <location>
        <begin position="455"/>
        <end position="473"/>
    </location>
</feature>
<dbReference type="AlphaFoldDB" id="A0A6P2CY55"/>
<feature type="transmembrane region" description="Helical" evidence="7">
    <location>
        <begin position="784"/>
        <end position="802"/>
    </location>
</feature>
<feature type="transmembrane region" description="Helical" evidence="7">
    <location>
        <begin position="1161"/>
        <end position="1178"/>
    </location>
</feature>
<dbReference type="Pfam" id="PF05140">
    <property type="entry name" value="ResB"/>
    <property type="match status" value="1"/>
</dbReference>
<keyword evidence="2 7" id="KW-0812">Transmembrane</keyword>
<dbReference type="InterPro" id="IPR002541">
    <property type="entry name" value="Cyt_c_assembly"/>
</dbReference>
<dbReference type="GO" id="GO:0020037">
    <property type="term" value="F:heme binding"/>
    <property type="evidence" value="ECO:0007669"/>
    <property type="project" value="InterPro"/>
</dbReference>
<feature type="transmembrane region" description="Helical" evidence="7">
    <location>
        <begin position="814"/>
        <end position="835"/>
    </location>
</feature>
<dbReference type="RefSeq" id="WP_162667546.1">
    <property type="nucleotide sequence ID" value="NZ_LR593886.1"/>
</dbReference>
<feature type="region of interest" description="Disordered" evidence="6">
    <location>
        <begin position="1216"/>
        <end position="1257"/>
    </location>
</feature>
<feature type="domain" description="ResB-like" evidence="9">
    <location>
        <begin position="324"/>
        <end position="392"/>
    </location>
</feature>
<evidence type="ECO:0000256" key="5">
    <source>
        <dbReference type="ARBA" id="ARBA00023136"/>
    </source>
</evidence>
<feature type="transmembrane region" description="Helical" evidence="7">
    <location>
        <begin position="1121"/>
        <end position="1138"/>
    </location>
</feature>
<dbReference type="Pfam" id="PF01578">
    <property type="entry name" value="Cytochrom_C_asm"/>
    <property type="match status" value="1"/>
</dbReference>
<feature type="domain" description="Cytochrome c assembly protein" evidence="8">
    <location>
        <begin position="845"/>
        <end position="1148"/>
    </location>
</feature>
<evidence type="ECO:0008006" key="12">
    <source>
        <dbReference type="Google" id="ProtNLM"/>
    </source>
</evidence>
<dbReference type="EMBL" id="LR593886">
    <property type="protein sequence ID" value="VTR92724.1"/>
    <property type="molecule type" value="Genomic_DNA"/>
</dbReference>
<keyword evidence="11" id="KW-1185">Reference proteome</keyword>
<keyword evidence="5 7" id="KW-0472">Membrane</keyword>
<feature type="transmembrane region" description="Helical" evidence="7">
    <location>
        <begin position="993"/>
        <end position="1013"/>
    </location>
</feature>
<feature type="transmembrane region" description="Helical" evidence="7">
    <location>
        <begin position="872"/>
        <end position="892"/>
    </location>
</feature>
<evidence type="ECO:0000313" key="10">
    <source>
        <dbReference type="EMBL" id="VTR92724.1"/>
    </source>
</evidence>
<feature type="transmembrane region" description="Helical" evidence="7">
    <location>
        <begin position="34"/>
        <end position="58"/>
    </location>
</feature>
<accession>A0A6P2CY55</accession>
<evidence type="ECO:0000259" key="8">
    <source>
        <dbReference type="Pfam" id="PF01578"/>
    </source>
</evidence>
<feature type="compositionally biased region" description="Basic residues" evidence="6">
    <location>
        <begin position="1248"/>
        <end position="1257"/>
    </location>
</feature>
<feature type="transmembrane region" description="Helical" evidence="7">
    <location>
        <begin position="847"/>
        <end position="865"/>
    </location>
</feature>
<organism evidence="10 11">
    <name type="scientific">Gemmata massiliana</name>
    <dbReference type="NCBI Taxonomy" id="1210884"/>
    <lineage>
        <taxon>Bacteria</taxon>
        <taxon>Pseudomonadati</taxon>
        <taxon>Planctomycetota</taxon>
        <taxon>Planctomycetia</taxon>
        <taxon>Gemmatales</taxon>
        <taxon>Gemmataceae</taxon>
        <taxon>Gemmata</taxon>
    </lineage>
</organism>
<feature type="transmembrane region" description="Helical" evidence="7">
    <location>
        <begin position="957"/>
        <end position="981"/>
    </location>
</feature>
<name>A0A6P2CY55_9BACT</name>
<dbReference type="GO" id="GO:0017004">
    <property type="term" value="P:cytochrome complex assembly"/>
    <property type="evidence" value="ECO:0007669"/>
    <property type="project" value="UniProtKB-KW"/>
</dbReference>
<sequence>MTPTMPHAPGEHGEPPVRIPSRGPVYYVLRGLKALASLQLTVGLFVLGILLVFFGTLAQLDNGVWTVVDKYFWSTIVMVPFELVHKFLNVFWKEAFPDGQSEWTGAFPLPGGILLGGAMLVNLLAAHAVRFRLTWKRSGIFLIHGGLLFLFVGEFITREYAVEQRMTIETGKSTDFTEDARHVQLVFVDRSAPETERVVAVPQELLRGAKGRVTHPELPVDIEVVGDYMVNSEFTEAAPGAPNPATVGWGQHLIGIKRKEVAGVDTEQKTDTPTVYVKLFKKGTDEALGVHYTSLWLYMMGRSDYVEADGKRYELVLRPKRYYKPYRIHLDQFRFDRYIGTGKPKNYSSDVRVYDQSGGEPVITQRISMNEPLRYAGETFYQQSFDRSEKTTILQVVKNPGWLLPYISCAVVGFGLLLHFGIFLVQFLLRTRAAQTLVSAAPPLAPRTVPVGTRYFPWLMLVAMVIYLLSVFGRMTPKTEPYDLDAFGRIPVVEGGRVKPLDTVARVNLRIVSGREEWEDEAGKKQPAIRWYLDVLSSENPEDRGPAWKHRVIRVDNEQVLSALELRPVEGLRYSLEELVPKFPIIRQRVAAAGKKVDNKQKLDQTETKFKELVERINVVSQIAAESGALSEGRGPLFLPPQEEGGTWTSLGKVRRDIETQMRPQLQSEFPISDEILAKMSEKEKAALSAKLRTRIEELESAALAKNPPAADWVKLLKSYRAKQSDEFNAVVREYRAKHAGNVSDVNPAHDFSERLVYGPFNGVGKLRTEVTFNRFQPFYQCTGLYVIGFVLSIIGFAASAAQKPGAATALRRSGTNVLILALVVHTVALFARMYLMQRVGVFVTNLYSSAVFIGWGCVALCLVLERLFPIGVGNVVAAALGLATCIVAHNLGTQQDTLEMMEAVLDTNFWLATHVTTVTLGYTATFVAGFLGAIYVLCVLGTVVRDSFESRGEPTVGALLAFGTAVVGLVAVPMFFLWFLKVALEKFELVNPILLDGAFGLAAAGGIVYGLMTMLLRVSSSGVDAHGKLLQGQVPQLAQPIVGLALTPESSKILGQMVYGVVAFATLLSFVGTVLGGIWADQSWGRFWGWDPKENGAVLIVLWNSLILHARWAGIVKDRGVAVLAVFGNTITAWSWFGTNQLGIGLHAYGFDSRLADGCFNFWLLQFVVLVCGAVIPRHFWASATRRGAAQKLSVAEVVGTSAPLASDAGTTAHNETAAGANGTVPANSVNGHANGSPNGNGPSHRDKGKKHGKRR</sequence>
<reference evidence="10 11" key="1">
    <citation type="submission" date="2019-05" db="EMBL/GenBank/DDBJ databases">
        <authorList>
            <consortium name="Science for Life Laboratories"/>
        </authorList>
    </citation>
    <scope>NUCLEOTIDE SEQUENCE [LARGE SCALE GENOMIC DNA]</scope>
    <source>
        <strain evidence="10">Soil9</strain>
    </source>
</reference>
<feature type="compositionally biased region" description="Polar residues" evidence="6">
    <location>
        <begin position="1226"/>
        <end position="1243"/>
    </location>
</feature>
<evidence type="ECO:0000256" key="3">
    <source>
        <dbReference type="ARBA" id="ARBA00022748"/>
    </source>
</evidence>
<proteinExistence type="predicted"/>
<evidence type="ECO:0000256" key="7">
    <source>
        <dbReference type="SAM" id="Phobius"/>
    </source>
</evidence>
<evidence type="ECO:0000256" key="2">
    <source>
        <dbReference type="ARBA" id="ARBA00022692"/>
    </source>
</evidence>
<feature type="transmembrane region" description="Helical" evidence="7">
    <location>
        <begin position="108"/>
        <end position="126"/>
    </location>
</feature>
<evidence type="ECO:0000256" key="4">
    <source>
        <dbReference type="ARBA" id="ARBA00022989"/>
    </source>
</evidence>
<gene>
    <name evidence="10" type="ORF">SOIL9_49900</name>
</gene>
<feature type="transmembrane region" description="Helical" evidence="7">
    <location>
        <begin position="138"/>
        <end position="156"/>
    </location>
</feature>
<feature type="transmembrane region" description="Helical" evidence="7">
    <location>
        <begin position="921"/>
        <end position="945"/>
    </location>
</feature>
<feature type="transmembrane region" description="Helical" evidence="7">
    <location>
        <begin position="402"/>
        <end position="429"/>
    </location>
</feature>
<dbReference type="InterPro" id="IPR007816">
    <property type="entry name" value="ResB-like_domain"/>
</dbReference>
<evidence type="ECO:0000256" key="1">
    <source>
        <dbReference type="ARBA" id="ARBA00004141"/>
    </source>
</evidence>
<protein>
    <recommendedName>
        <fullName evidence="12">Cytochrome c assembly protein domain-containing protein</fullName>
    </recommendedName>
</protein>
<dbReference type="KEGG" id="gms:SOIL9_49900"/>